<dbReference type="AlphaFoldDB" id="A0A9N8WMV1"/>
<evidence type="ECO:0000313" key="3">
    <source>
        <dbReference type="EMBL" id="CAG8490716.1"/>
    </source>
</evidence>
<dbReference type="OrthoDB" id="2314769at2759"/>
<dbReference type="EMBL" id="CAJVPV010001231">
    <property type="protein sequence ID" value="CAG8490716.1"/>
    <property type="molecule type" value="Genomic_DNA"/>
</dbReference>
<name>A0A9N8WMV1_9GLOM</name>
<dbReference type="Proteomes" id="UP000789342">
    <property type="component" value="Unassembled WGS sequence"/>
</dbReference>
<dbReference type="GO" id="GO:0007166">
    <property type="term" value="P:cell surface receptor signaling pathway"/>
    <property type="evidence" value="ECO:0007669"/>
    <property type="project" value="InterPro"/>
</dbReference>
<gene>
    <name evidence="3" type="ORF">AMORRO_LOCUS2763</name>
</gene>
<evidence type="ECO:0000313" key="4">
    <source>
        <dbReference type="Proteomes" id="UP000789342"/>
    </source>
</evidence>
<dbReference type="PANTHER" id="PTHR45756:SF1">
    <property type="entry name" value="PROTEIN KINASE DOMAIN CONTAINING PROTEIN"/>
    <property type="match status" value="1"/>
</dbReference>
<dbReference type="Gene3D" id="1.10.510.10">
    <property type="entry name" value="Transferase(Phosphotransferase) domain 1"/>
    <property type="match status" value="2"/>
</dbReference>
<dbReference type="Pfam" id="PF07714">
    <property type="entry name" value="PK_Tyr_Ser-Thr"/>
    <property type="match status" value="2"/>
</dbReference>
<dbReference type="InterPro" id="IPR036537">
    <property type="entry name" value="Adaptor_Cbl_N_dom_sf"/>
</dbReference>
<dbReference type="InterPro" id="IPR011009">
    <property type="entry name" value="Kinase-like_dom_sf"/>
</dbReference>
<dbReference type="GO" id="GO:0004672">
    <property type="term" value="F:protein kinase activity"/>
    <property type="evidence" value="ECO:0007669"/>
    <property type="project" value="InterPro"/>
</dbReference>
<dbReference type="Gene3D" id="1.20.930.20">
    <property type="entry name" value="Adaptor protein Cbl, N-terminal domain"/>
    <property type="match status" value="1"/>
</dbReference>
<feature type="domain" description="Mixed lineage kinase" evidence="2">
    <location>
        <begin position="1"/>
        <end position="103"/>
    </location>
</feature>
<proteinExistence type="predicted"/>
<dbReference type="InterPro" id="IPR054000">
    <property type="entry name" value="MLKL_N"/>
</dbReference>
<dbReference type="SUPFAM" id="SSF81901">
    <property type="entry name" value="HCP-like"/>
    <property type="match status" value="1"/>
</dbReference>
<comment type="caution">
    <text evidence="3">The sequence shown here is derived from an EMBL/GenBank/DDBJ whole genome shotgun (WGS) entry which is preliminary data.</text>
</comment>
<sequence length="453" mass="52377">MECNRKICAALVDRVDIVERAVRYLQRQNKKNFSSQSYYDAWVKICHVLDSIKDFAKDVTQQSSWRQYANANVVREKFDSIVSEFESVCGDLQLTMAIYSGKQKEQEYDDIKEDLIMIGKLMDEFSGDMNYFNDALFTLSYNVEQLKSKYRNPVVERGKNRTVIKKIYCGIEVACKTIPSVVDDHTAEAQKIQTELAILSLLGRCEHIITFYGLSEVEKESVVIFAWATYGCLKSFYEKYTLNWGLKLKITHDIFNGLFFIYNNNILHNEVSILTKIILNSFGMLLWELCHQKIPYVNMSISEIKDHFKNKGREFIHLSESQIHKELTKIIRRAWQDDPDKRPSYLEVRTKLKDLYENYATNDTSPEILSKRMLDDEAADGDVTDAQLRYAFLLIEQKNYDVKVVLDYMTRAANAGNATALYNLGDVYLNGKLGEQIDKDRGIELIKLAALKG</sequence>
<dbReference type="Gene3D" id="1.25.40.10">
    <property type="entry name" value="Tetratricopeptide repeat domain"/>
    <property type="match status" value="1"/>
</dbReference>
<dbReference type="Pfam" id="PF22215">
    <property type="entry name" value="MLKL_N"/>
    <property type="match status" value="1"/>
</dbReference>
<protein>
    <submittedName>
        <fullName evidence="3">14242_t:CDS:1</fullName>
    </submittedName>
</protein>
<feature type="domain" description="Serine-threonine/tyrosine-protein kinase catalytic" evidence="1">
    <location>
        <begin position="168"/>
        <end position="271"/>
    </location>
</feature>
<feature type="domain" description="Serine-threonine/tyrosine-protein kinase catalytic" evidence="1">
    <location>
        <begin position="281"/>
        <end position="352"/>
    </location>
</feature>
<dbReference type="InterPro" id="IPR053215">
    <property type="entry name" value="TKL_Ser/Thr_kinase"/>
</dbReference>
<reference evidence="3" key="1">
    <citation type="submission" date="2021-06" db="EMBL/GenBank/DDBJ databases">
        <authorList>
            <person name="Kallberg Y."/>
            <person name="Tangrot J."/>
            <person name="Rosling A."/>
        </authorList>
    </citation>
    <scope>NUCLEOTIDE SEQUENCE</scope>
    <source>
        <strain evidence="3">CL551</strain>
    </source>
</reference>
<evidence type="ECO:0000259" key="2">
    <source>
        <dbReference type="Pfam" id="PF22215"/>
    </source>
</evidence>
<dbReference type="InterPro" id="IPR011990">
    <property type="entry name" value="TPR-like_helical_dom_sf"/>
</dbReference>
<dbReference type="InterPro" id="IPR059179">
    <property type="entry name" value="MLKL-like_MCAfunc"/>
</dbReference>
<dbReference type="InterPro" id="IPR001245">
    <property type="entry name" value="Ser-Thr/Tyr_kinase_cat_dom"/>
</dbReference>
<dbReference type="CDD" id="cd21037">
    <property type="entry name" value="MLKL_NTD"/>
    <property type="match status" value="1"/>
</dbReference>
<dbReference type="PANTHER" id="PTHR45756">
    <property type="entry name" value="PALMITOYLTRANSFERASE"/>
    <property type="match status" value="1"/>
</dbReference>
<accession>A0A9N8WMV1</accession>
<organism evidence="3 4">
    <name type="scientific">Acaulospora morrowiae</name>
    <dbReference type="NCBI Taxonomy" id="94023"/>
    <lineage>
        <taxon>Eukaryota</taxon>
        <taxon>Fungi</taxon>
        <taxon>Fungi incertae sedis</taxon>
        <taxon>Mucoromycota</taxon>
        <taxon>Glomeromycotina</taxon>
        <taxon>Glomeromycetes</taxon>
        <taxon>Diversisporales</taxon>
        <taxon>Acaulosporaceae</taxon>
        <taxon>Acaulospora</taxon>
    </lineage>
</organism>
<dbReference type="SUPFAM" id="SSF56112">
    <property type="entry name" value="Protein kinase-like (PK-like)"/>
    <property type="match status" value="1"/>
</dbReference>
<evidence type="ECO:0000259" key="1">
    <source>
        <dbReference type="Pfam" id="PF07714"/>
    </source>
</evidence>
<keyword evidence="4" id="KW-1185">Reference proteome</keyword>